<evidence type="ECO:0000313" key="3">
    <source>
        <dbReference type="EMBL" id="CAF3895871.1"/>
    </source>
</evidence>
<dbReference type="EMBL" id="CAJOBA010017513">
    <property type="protein sequence ID" value="CAF3895871.1"/>
    <property type="molecule type" value="Genomic_DNA"/>
</dbReference>
<accession>A0A8S2LCD4</accession>
<gene>
    <name evidence="2" type="ORF">OVA965_LOCUS20203</name>
    <name evidence="3" type="ORF">TMI583_LOCUS20510</name>
</gene>
<dbReference type="Proteomes" id="UP000682733">
    <property type="component" value="Unassembled WGS sequence"/>
</dbReference>
<reference evidence="3" key="1">
    <citation type="submission" date="2021-02" db="EMBL/GenBank/DDBJ databases">
        <authorList>
            <person name="Nowell W R."/>
        </authorList>
    </citation>
    <scope>NUCLEOTIDE SEQUENCE</scope>
</reference>
<proteinExistence type="predicted"/>
<dbReference type="Proteomes" id="UP000677228">
    <property type="component" value="Unassembled WGS sequence"/>
</dbReference>
<feature type="region of interest" description="Disordered" evidence="1">
    <location>
        <begin position="1"/>
        <end position="40"/>
    </location>
</feature>
<comment type="caution">
    <text evidence="3">The sequence shown here is derived from an EMBL/GenBank/DDBJ whole genome shotgun (WGS) entry which is preliminary data.</text>
</comment>
<dbReference type="EMBL" id="CAJNOK010010662">
    <property type="protein sequence ID" value="CAF1121534.1"/>
    <property type="molecule type" value="Genomic_DNA"/>
</dbReference>
<dbReference type="AlphaFoldDB" id="A0A8S2LCD4"/>
<feature type="non-terminal residue" evidence="3">
    <location>
        <position position="1"/>
    </location>
</feature>
<evidence type="ECO:0000313" key="4">
    <source>
        <dbReference type="Proteomes" id="UP000682733"/>
    </source>
</evidence>
<organism evidence="3 4">
    <name type="scientific">Didymodactylos carnosus</name>
    <dbReference type="NCBI Taxonomy" id="1234261"/>
    <lineage>
        <taxon>Eukaryota</taxon>
        <taxon>Metazoa</taxon>
        <taxon>Spiralia</taxon>
        <taxon>Gnathifera</taxon>
        <taxon>Rotifera</taxon>
        <taxon>Eurotatoria</taxon>
        <taxon>Bdelloidea</taxon>
        <taxon>Philodinida</taxon>
        <taxon>Philodinidae</taxon>
        <taxon>Didymodactylos</taxon>
    </lineage>
</organism>
<feature type="compositionally biased region" description="Acidic residues" evidence="1">
    <location>
        <begin position="21"/>
        <end position="30"/>
    </location>
</feature>
<evidence type="ECO:0000256" key="1">
    <source>
        <dbReference type="SAM" id="MobiDB-lite"/>
    </source>
</evidence>
<evidence type="ECO:0000313" key="2">
    <source>
        <dbReference type="EMBL" id="CAF1121534.1"/>
    </source>
</evidence>
<protein>
    <submittedName>
        <fullName evidence="3">Uncharacterized protein</fullName>
    </submittedName>
</protein>
<sequence length="185" mass="21183">MSDSNHSTIQRKRIQPLVNIDEYDTSDDDSNNFTVTQQDHPPARKRVIVIDPCLSDDDDDDVVIDNNRTELIGEKTDNMEIVEQQQSLSLNISPMKKKDMIVPLKLNEICHIRVNGYLNKKVAFRGEGTKGKGTHDSLKFLPQLPDIRVKPEWMTPQPPLFIPGKHKLNEVGTESKRFLQELTDH</sequence>
<name>A0A8S2LCD4_9BILA</name>